<proteinExistence type="predicted"/>
<evidence type="ECO:0000313" key="1">
    <source>
        <dbReference type="EMBL" id="EHQ25782.1"/>
    </source>
</evidence>
<reference evidence="1" key="1">
    <citation type="submission" date="2011-09" db="EMBL/GenBank/DDBJ databases">
        <title>The permanent draft genome of Mucilaginibacter paludis DSM 18603.</title>
        <authorList>
            <consortium name="US DOE Joint Genome Institute (JGI-PGF)"/>
            <person name="Lucas S."/>
            <person name="Han J."/>
            <person name="Lapidus A."/>
            <person name="Bruce D."/>
            <person name="Goodwin L."/>
            <person name="Pitluck S."/>
            <person name="Peters L."/>
            <person name="Kyrpides N."/>
            <person name="Mavromatis K."/>
            <person name="Ivanova N."/>
            <person name="Mikhailova N."/>
            <person name="Held B."/>
            <person name="Detter J.C."/>
            <person name="Tapia R."/>
            <person name="Han C."/>
            <person name="Land M."/>
            <person name="Hauser L."/>
            <person name="Markowitz V."/>
            <person name="Cheng J.-F."/>
            <person name="Hugenholtz P."/>
            <person name="Woyke T."/>
            <person name="Wu D."/>
            <person name="Tindall B."/>
            <person name="Brambilla E."/>
            <person name="Klenk H.-P."/>
            <person name="Eisen J.A."/>
        </authorList>
    </citation>
    <scope>NUCLEOTIDE SEQUENCE [LARGE SCALE GENOMIC DNA]</scope>
    <source>
        <strain evidence="1">DSM 18603</strain>
    </source>
</reference>
<name>H1Y4E8_9SPHI</name>
<dbReference type="HOGENOM" id="CLU_3357137_0_0_10"/>
<dbReference type="EMBL" id="CM001403">
    <property type="protein sequence ID" value="EHQ25782.1"/>
    <property type="molecule type" value="Genomic_DNA"/>
</dbReference>
<dbReference type="AlphaFoldDB" id="H1Y4E8"/>
<accession>H1Y4E8</accession>
<protein>
    <submittedName>
        <fullName evidence="1">Uncharacterized protein</fullName>
    </submittedName>
</protein>
<dbReference type="Proteomes" id="UP000002774">
    <property type="component" value="Chromosome"/>
</dbReference>
<organism evidence="1 2">
    <name type="scientific">Mucilaginibacter paludis DSM 18603</name>
    <dbReference type="NCBI Taxonomy" id="714943"/>
    <lineage>
        <taxon>Bacteria</taxon>
        <taxon>Pseudomonadati</taxon>
        <taxon>Bacteroidota</taxon>
        <taxon>Sphingobacteriia</taxon>
        <taxon>Sphingobacteriales</taxon>
        <taxon>Sphingobacteriaceae</taxon>
        <taxon>Mucilaginibacter</taxon>
    </lineage>
</organism>
<sequence>MGAVNIGLLAIWLYLRLTGSKTYYRLKKAIIETGNY</sequence>
<keyword evidence="2" id="KW-1185">Reference proteome</keyword>
<evidence type="ECO:0000313" key="2">
    <source>
        <dbReference type="Proteomes" id="UP000002774"/>
    </source>
</evidence>
<gene>
    <name evidence="1" type="ORF">Mucpa_1625</name>
</gene>